<dbReference type="NCBIfam" id="TIGR00219">
    <property type="entry name" value="mreC"/>
    <property type="match status" value="1"/>
</dbReference>
<evidence type="ECO:0000313" key="7">
    <source>
        <dbReference type="EMBL" id="MPM29794.1"/>
    </source>
</evidence>
<dbReference type="PIRSF" id="PIRSF038471">
    <property type="entry name" value="MreC"/>
    <property type="match status" value="1"/>
</dbReference>
<name>A0A644YUU5_9ZZZZ</name>
<evidence type="ECO:0000256" key="3">
    <source>
        <dbReference type="ARBA" id="ARBA00022960"/>
    </source>
</evidence>
<dbReference type="PANTHER" id="PTHR34138">
    <property type="entry name" value="CELL SHAPE-DETERMINING PROTEIN MREC"/>
    <property type="match status" value="1"/>
</dbReference>
<dbReference type="Pfam" id="PF04085">
    <property type="entry name" value="MreC"/>
    <property type="match status" value="1"/>
</dbReference>
<keyword evidence="5" id="KW-0175">Coiled coil</keyword>
<proteinExistence type="inferred from homology"/>
<comment type="caution">
    <text evidence="7">The sequence shown here is derived from an EMBL/GenBank/DDBJ whole genome shotgun (WGS) entry which is preliminary data.</text>
</comment>
<dbReference type="InterPro" id="IPR055342">
    <property type="entry name" value="MreC_beta-barrel_core"/>
</dbReference>
<dbReference type="Gene3D" id="2.40.10.350">
    <property type="entry name" value="Rod shape-determining protein MreC, domain 2"/>
    <property type="match status" value="1"/>
</dbReference>
<dbReference type="GO" id="GO:0008360">
    <property type="term" value="P:regulation of cell shape"/>
    <property type="evidence" value="ECO:0007669"/>
    <property type="project" value="UniProtKB-KW"/>
</dbReference>
<protein>
    <recommendedName>
        <fullName evidence="2">Cell shape-determining protein MreC</fullName>
    </recommendedName>
    <alternativeName>
        <fullName evidence="4">Cell shape protein MreC</fullName>
    </alternativeName>
</protein>
<keyword evidence="3" id="KW-0133">Cell shape</keyword>
<dbReference type="InterPro" id="IPR042175">
    <property type="entry name" value="Cell/Rod_MreC_2"/>
</dbReference>
<evidence type="ECO:0000256" key="4">
    <source>
        <dbReference type="ARBA" id="ARBA00032089"/>
    </source>
</evidence>
<accession>A0A644YUU5</accession>
<evidence type="ECO:0000259" key="6">
    <source>
        <dbReference type="Pfam" id="PF04085"/>
    </source>
</evidence>
<evidence type="ECO:0000256" key="2">
    <source>
        <dbReference type="ARBA" id="ARBA00013855"/>
    </source>
</evidence>
<comment type="similarity">
    <text evidence="1">Belongs to the MreC family.</text>
</comment>
<organism evidence="7">
    <name type="scientific">bioreactor metagenome</name>
    <dbReference type="NCBI Taxonomy" id="1076179"/>
    <lineage>
        <taxon>unclassified sequences</taxon>
        <taxon>metagenomes</taxon>
        <taxon>ecological metagenomes</taxon>
    </lineage>
</organism>
<dbReference type="Gene3D" id="2.40.10.340">
    <property type="entry name" value="Rod shape-determining protein MreC, domain 1"/>
    <property type="match status" value="1"/>
</dbReference>
<dbReference type="GO" id="GO:0005886">
    <property type="term" value="C:plasma membrane"/>
    <property type="evidence" value="ECO:0007669"/>
    <property type="project" value="TreeGrafter"/>
</dbReference>
<gene>
    <name evidence="7" type="primary">mreC_9</name>
    <name evidence="7" type="ORF">SDC9_76335</name>
</gene>
<dbReference type="PANTHER" id="PTHR34138:SF1">
    <property type="entry name" value="CELL SHAPE-DETERMINING PROTEIN MREC"/>
    <property type="match status" value="1"/>
</dbReference>
<sequence length="292" mass="32068">MPPNFNQKKDRFTQLLLVGVLCIVLVIAFDVRTSTISSTIQTITREIMAPLQDWSADVFSWWKDMFDTVQNFRTLKEENAALREHNTLLLQAYSRLETLESENRRLRDMIQYQEENLQYEITIAKIIGWPNTNWSSRYILNLGSTSGIQVGMIAVSKQGVLGKIVNVTTNTAELMLLTDELTSVGARVLPGGYLGIASGQGANTSSLKLTLLPGTAEIQVGDKVVTSGLSDLYPAGLTIGIIGKIDPKGTGMHQTAYIEPSEEFTSLFEVMILSSVKISQPNAIANPNGVTP</sequence>
<reference evidence="7" key="1">
    <citation type="submission" date="2019-08" db="EMBL/GenBank/DDBJ databases">
        <authorList>
            <person name="Kucharzyk K."/>
            <person name="Murdoch R.W."/>
            <person name="Higgins S."/>
            <person name="Loffler F."/>
        </authorList>
    </citation>
    <scope>NUCLEOTIDE SEQUENCE</scope>
</reference>
<evidence type="ECO:0000256" key="5">
    <source>
        <dbReference type="SAM" id="Coils"/>
    </source>
</evidence>
<feature type="domain" description="Rod shape-determining protein MreC beta-barrel core" evidence="6">
    <location>
        <begin position="126"/>
        <end position="273"/>
    </location>
</feature>
<evidence type="ECO:0000256" key="1">
    <source>
        <dbReference type="ARBA" id="ARBA00009369"/>
    </source>
</evidence>
<dbReference type="EMBL" id="VSSQ01005610">
    <property type="protein sequence ID" value="MPM29794.1"/>
    <property type="molecule type" value="Genomic_DNA"/>
</dbReference>
<dbReference type="InterPro" id="IPR007221">
    <property type="entry name" value="MreC"/>
</dbReference>
<dbReference type="InterPro" id="IPR042177">
    <property type="entry name" value="Cell/Rod_1"/>
</dbReference>
<feature type="coiled-coil region" evidence="5">
    <location>
        <begin position="82"/>
        <end position="116"/>
    </location>
</feature>
<dbReference type="AlphaFoldDB" id="A0A644YUU5"/>